<name>A0AA37H7S4_9HYPH</name>
<evidence type="ECO:0000313" key="1">
    <source>
        <dbReference type="EMBL" id="GJD60854.1"/>
    </source>
</evidence>
<reference evidence="1" key="1">
    <citation type="journal article" date="2016" name="Front. Microbiol.">
        <title>Genome Sequence of the Piezophilic, Mesophilic Sulfate-Reducing Bacterium Desulfovibrio indicus J2T.</title>
        <authorList>
            <person name="Cao J."/>
            <person name="Maignien L."/>
            <person name="Shao Z."/>
            <person name="Alain K."/>
            <person name="Jebbar M."/>
        </authorList>
    </citation>
    <scope>NUCLEOTIDE SEQUENCE</scope>
    <source>
        <strain evidence="1">JCM 32048</strain>
    </source>
</reference>
<evidence type="ECO:0000313" key="2">
    <source>
        <dbReference type="Proteomes" id="UP001055286"/>
    </source>
</evidence>
<gene>
    <name evidence="1" type="ORF">MPEAHAMD_0994</name>
</gene>
<proteinExistence type="predicted"/>
<dbReference type="EMBL" id="BPQJ01000003">
    <property type="protein sequence ID" value="GJD60854.1"/>
    <property type="molecule type" value="Genomic_DNA"/>
</dbReference>
<comment type="caution">
    <text evidence="1">The sequence shown here is derived from an EMBL/GenBank/DDBJ whole genome shotgun (WGS) entry which is preliminary data.</text>
</comment>
<evidence type="ECO:0008006" key="3">
    <source>
        <dbReference type="Google" id="ProtNLM"/>
    </source>
</evidence>
<protein>
    <recommendedName>
        <fullName evidence="3">Integrase</fullName>
    </recommendedName>
</protein>
<accession>A0AA37H7S4</accession>
<keyword evidence="2" id="KW-1185">Reference proteome</keyword>
<dbReference type="RefSeq" id="WP_238189853.1">
    <property type="nucleotide sequence ID" value="NZ_BPQJ01000003.1"/>
</dbReference>
<reference evidence="1" key="2">
    <citation type="submission" date="2021-08" db="EMBL/GenBank/DDBJ databases">
        <authorList>
            <person name="Tani A."/>
            <person name="Ola A."/>
            <person name="Ogura Y."/>
            <person name="Katsura K."/>
            <person name="Hayashi T."/>
        </authorList>
    </citation>
    <scope>NUCLEOTIDE SEQUENCE</scope>
    <source>
        <strain evidence="1">JCM 32048</strain>
    </source>
</reference>
<sequence>MADYLTNRDGIWYLVRRVPDTVAALDRRVIVRQTTKVRVADDPRGAKARRVVDALNAELETYWRGLLAGQSQDAQERYDAARRRARGFGFDYRLASTLAELPDDELLARIRTIIAQPRSAEAAAVTAVLGGEAPAPLRLSTLFAEFERLSAAANRDLSPDQQRKWRNPKLRAIANLVDVTGDRPLEEVTRAHALDCRDWWQKRVLAEGIEIATTNKDFGHLNPMFKAVERAHRLGLGPVFGEMRIGGEVQGQRTAFPAAWVQDKAVTDPSRAYELASRAC</sequence>
<dbReference type="Proteomes" id="UP001055286">
    <property type="component" value="Unassembled WGS sequence"/>
</dbReference>
<organism evidence="1 2">
    <name type="scientific">Methylobacterium frigidaeris</name>
    <dbReference type="NCBI Taxonomy" id="2038277"/>
    <lineage>
        <taxon>Bacteria</taxon>
        <taxon>Pseudomonadati</taxon>
        <taxon>Pseudomonadota</taxon>
        <taxon>Alphaproteobacteria</taxon>
        <taxon>Hyphomicrobiales</taxon>
        <taxon>Methylobacteriaceae</taxon>
        <taxon>Methylobacterium</taxon>
    </lineage>
</organism>
<dbReference type="AlphaFoldDB" id="A0AA37H7S4"/>